<dbReference type="SUPFAM" id="SSF54719">
    <property type="entry name" value="Fe,Mn superoxide dismutase (SOD), C-terminal domain"/>
    <property type="match status" value="1"/>
</dbReference>
<comment type="caution">
    <text evidence="7">The sequence shown here is derived from an EMBL/GenBank/DDBJ whole genome shotgun (WGS) entry which is preliminary data.</text>
</comment>
<proteinExistence type="inferred from homology"/>
<dbReference type="GO" id="GO:0046872">
    <property type="term" value="F:metal ion binding"/>
    <property type="evidence" value="ECO:0007669"/>
    <property type="project" value="UniProtKB-KW"/>
</dbReference>
<dbReference type="InterPro" id="IPR036324">
    <property type="entry name" value="Mn/Fe_SOD_N_sf"/>
</dbReference>
<feature type="binding site" evidence="5">
    <location>
        <position position="162"/>
    </location>
    <ligand>
        <name>Mn(2+)</name>
        <dbReference type="ChEBI" id="CHEBI:29035"/>
    </ligand>
</feature>
<feature type="binding site" evidence="5">
    <location>
        <position position="25"/>
    </location>
    <ligand>
        <name>Mn(2+)</name>
        <dbReference type="ChEBI" id="CHEBI:29035"/>
    </ligand>
</feature>
<evidence type="ECO:0000256" key="4">
    <source>
        <dbReference type="ARBA" id="ARBA00023002"/>
    </source>
</evidence>
<protein>
    <recommendedName>
        <fullName evidence="2">superoxide dismutase</fullName>
        <ecNumber evidence="2">1.15.1.1</ecNumber>
    </recommendedName>
</protein>
<dbReference type="InterPro" id="IPR001189">
    <property type="entry name" value="Mn/Fe_SOD"/>
</dbReference>
<keyword evidence="3 5" id="KW-0479">Metal-binding</keyword>
<dbReference type="SUPFAM" id="SSF46609">
    <property type="entry name" value="Fe,Mn superoxide dismutase (SOD), N-terminal domain"/>
    <property type="match status" value="1"/>
</dbReference>
<name>A0A1G2F3R8_9BACT</name>
<evidence type="ECO:0000313" key="8">
    <source>
        <dbReference type="Proteomes" id="UP000176787"/>
    </source>
</evidence>
<evidence type="ECO:0000313" key="7">
    <source>
        <dbReference type="EMBL" id="OGZ32238.1"/>
    </source>
</evidence>
<evidence type="ECO:0000256" key="5">
    <source>
        <dbReference type="PIRSR" id="PIRSR000349-1"/>
    </source>
</evidence>
<keyword evidence="4" id="KW-0560">Oxidoreductase</keyword>
<dbReference type="PANTHER" id="PTHR11404:SF6">
    <property type="entry name" value="SUPEROXIDE DISMUTASE [MN], MITOCHONDRIAL"/>
    <property type="match status" value="1"/>
</dbReference>
<sequence>MAYEAKNFERLIGLNGFSDQLLKNHFILYQGYVNNTNKLDEILKGFEKEGKFRTPEFAELNRRFGWEFNGMRLHEYYFENLAKEPREMDKNSELFKKIIQEFGSYEMWEKDFKSMGAMRGIGWVMLYFDQKAGRLFNVWINEHDVGHLSGALPVLVMDVFEHAYMLDYGLKKADYIERFFKAIDWEVVEKRF</sequence>
<dbReference type="PIRSF" id="PIRSF000349">
    <property type="entry name" value="SODismutase"/>
    <property type="match status" value="1"/>
</dbReference>
<dbReference type="AlphaFoldDB" id="A0A1G2F3R8"/>
<dbReference type="InterPro" id="IPR050265">
    <property type="entry name" value="Fe/Mn_Superoxide_Dismutase"/>
</dbReference>
<dbReference type="Gene3D" id="3.55.40.20">
    <property type="entry name" value="Iron/manganese superoxide dismutase, C-terminal domain"/>
    <property type="match status" value="1"/>
</dbReference>
<feature type="binding site" evidence="5">
    <location>
        <position position="158"/>
    </location>
    <ligand>
        <name>Mn(2+)</name>
        <dbReference type="ChEBI" id="CHEBI:29035"/>
    </ligand>
</feature>
<dbReference type="Proteomes" id="UP000176787">
    <property type="component" value="Unassembled WGS sequence"/>
</dbReference>
<evidence type="ECO:0000256" key="1">
    <source>
        <dbReference type="ARBA" id="ARBA00008714"/>
    </source>
</evidence>
<organism evidence="7 8">
    <name type="scientific">Candidatus Niyogibacteria bacterium RIFCSPLOWO2_12_FULL_41_13</name>
    <dbReference type="NCBI Taxonomy" id="1801726"/>
    <lineage>
        <taxon>Bacteria</taxon>
        <taxon>Candidatus Niyogiibacteriota</taxon>
    </lineage>
</organism>
<dbReference type="PANTHER" id="PTHR11404">
    <property type="entry name" value="SUPEROXIDE DISMUTASE 2"/>
    <property type="match status" value="1"/>
</dbReference>
<dbReference type="EMBL" id="MHMS01000011">
    <property type="protein sequence ID" value="OGZ32238.1"/>
    <property type="molecule type" value="Genomic_DNA"/>
</dbReference>
<evidence type="ECO:0000256" key="3">
    <source>
        <dbReference type="ARBA" id="ARBA00022723"/>
    </source>
</evidence>
<evidence type="ECO:0000256" key="2">
    <source>
        <dbReference type="ARBA" id="ARBA00012682"/>
    </source>
</evidence>
<evidence type="ECO:0000259" key="6">
    <source>
        <dbReference type="Pfam" id="PF02777"/>
    </source>
</evidence>
<dbReference type="GO" id="GO:0004784">
    <property type="term" value="F:superoxide dismutase activity"/>
    <property type="evidence" value="ECO:0007669"/>
    <property type="project" value="UniProtKB-EC"/>
</dbReference>
<dbReference type="Pfam" id="PF02777">
    <property type="entry name" value="Sod_Fe_C"/>
    <property type="match status" value="1"/>
</dbReference>
<feature type="binding site" evidence="5">
    <location>
        <position position="74"/>
    </location>
    <ligand>
        <name>Mn(2+)</name>
        <dbReference type="ChEBI" id="CHEBI:29035"/>
    </ligand>
</feature>
<dbReference type="STRING" id="1801726.A3H02_00855"/>
<gene>
    <name evidence="7" type="ORF">A3H02_00855</name>
</gene>
<dbReference type="EC" id="1.15.1.1" evidence="2"/>
<dbReference type="InterPro" id="IPR036314">
    <property type="entry name" value="SOD_C_sf"/>
</dbReference>
<accession>A0A1G2F3R8</accession>
<reference evidence="7 8" key="1">
    <citation type="journal article" date="2016" name="Nat. Commun.">
        <title>Thousands of microbial genomes shed light on interconnected biogeochemical processes in an aquifer system.</title>
        <authorList>
            <person name="Anantharaman K."/>
            <person name="Brown C.T."/>
            <person name="Hug L.A."/>
            <person name="Sharon I."/>
            <person name="Castelle C.J."/>
            <person name="Probst A.J."/>
            <person name="Thomas B.C."/>
            <person name="Singh A."/>
            <person name="Wilkins M.J."/>
            <person name="Karaoz U."/>
            <person name="Brodie E.L."/>
            <person name="Williams K.H."/>
            <person name="Hubbard S.S."/>
            <person name="Banfield J.F."/>
        </authorList>
    </citation>
    <scope>NUCLEOTIDE SEQUENCE [LARGE SCALE GENOMIC DNA]</scope>
</reference>
<feature type="domain" description="Manganese/iron superoxide dismutase C-terminal" evidence="6">
    <location>
        <begin position="92"/>
        <end position="191"/>
    </location>
</feature>
<dbReference type="InterPro" id="IPR019832">
    <property type="entry name" value="Mn/Fe_SOD_C"/>
</dbReference>
<comment type="similarity">
    <text evidence="1">Belongs to the iron/manganese superoxide dismutase family.</text>
</comment>